<keyword evidence="2" id="KW-1185">Reference proteome</keyword>
<sequence length="65" mass="7393">MMLDARTESAISVSAPLRFLVRNRRHHPLIKIDAAFAQHRFKIADTVFAVPENRPGSHLRENADT</sequence>
<keyword evidence="1" id="KW-0614">Plasmid</keyword>
<evidence type="ECO:0000313" key="1">
    <source>
        <dbReference type="EMBL" id="CDM61972.1"/>
    </source>
</evidence>
<accession>W6RLJ8</accession>
<dbReference type="HOGENOM" id="CLU_2846876_0_0_5"/>
<reference evidence="1" key="1">
    <citation type="submission" date="2013-11" db="EMBL/GenBank/DDBJ databases">
        <title>Draft genome sequence of the broad-host-range Rhizobium sp. LPU83 strain, a member of the low-genetic diversity Oregon-like Rhizobium sp. group.</title>
        <authorList>
            <person name="Wibberg D."/>
            <person name="Puehler A."/>
            <person name="Schlueter A."/>
        </authorList>
    </citation>
    <scope>NUCLEOTIDE SEQUENCE [LARGE SCALE GENOMIC DNA]</scope>
    <source>
        <strain evidence="1">LPU83</strain>
        <plasmid evidence="1">pLPU83d</plasmid>
    </source>
</reference>
<gene>
    <name evidence="1" type="ORF">LPU83_pLPU83d_0601</name>
</gene>
<geneLocation type="plasmid" evidence="1 2">
    <name>pLPU83d</name>
</geneLocation>
<dbReference type="Proteomes" id="UP000019443">
    <property type="component" value="Plasmid pLPU83d"/>
</dbReference>
<name>W6RLJ8_9HYPH</name>
<dbReference type="KEGG" id="rhl:LPU83_pLPU83d_0601"/>
<dbReference type="EMBL" id="HG916855">
    <property type="protein sequence ID" value="CDM61972.1"/>
    <property type="molecule type" value="Genomic_DNA"/>
</dbReference>
<organism evidence="1 2">
    <name type="scientific">Rhizobium favelukesii</name>
    <dbReference type="NCBI Taxonomy" id="348824"/>
    <lineage>
        <taxon>Bacteria</taxon>
        <taxon>Pseudomonadati</taxon>
        <taxon>Pseudomonadota</taxon>
        <taxon>Alphaproteobacteria</taxon>
        <taxon>Hyphomicrobiales</taxon>
        <taxon>Rhizobiaceae</taxon>
        <taxon>Rhizobium/Agrobacterium group</taxon>
        <taxon>Rhizobium</taxon>
    </lineage>
</organism>
<proteinExistence type="predicted"/>
<dbReference type="PATRIC" id="fig|348824.6.peg.6249"/>
<evidence type="ECO:0000313" key="2">
    <source>
        <dbReference type="Proteomes" id="UP000019443"/>
    </source>
</evidence>
<dbReference type="AlphaFoldDB" id="W6RLJ8"/>
<protein>
    <submittedName>
        <fullName evidence="1">Uncharacterized protein</fullName>
    </submittedName>
</protein>